<evidence type="ECO:0000313" key="12">
    <source>
        <dbReference type="EMBL" id="MBB3174500.1"/>
    </source>
</evidence>
<proteinExistence type="predicted"/>
<evidence type="ECO:0000256" key="2">
    <source>
        <dbReference type="ARBA" id="ARBA00022448"/>
    </source>
</evidence>
<evidence type="ECO:0000259" key="11">
    <source>
        <dbReference type="PROSITE" id="PS50929"/>
    </source>
</evidence>
<dbReference type="InterPro" id="IPR027417">
    <property type="entry name" value="P-loop_NTPase"/>
</dbReference>
<evidence type="ECO:0000256" key="8">
    <source>
        <dbReference type="SAM" id="MobiDB-lite"/>
    </source>
</evidence>
<comment type="subcellular location">
    <subcellularLocation>
        <location evidence="1">Cell membrane</location>
        <topology evidence="1">Multi-pass membrane protein</topology>
    </subcellularLocation>
</comment>
<feature type="transmembrane region" description="Helical" evidence="9">
    <location>
        <begin position="316"/>
        <end position="334"/>
    </location>
</feature>
<gene>
    <name evidence="12" type="ORF">FHR90_002341</name>
    <name evidence="13" type="ORF">HUK83_07475</name>
</gene>
<dbReference type="PROSITE" id="PS50929">
    <property type="entry name" value="ABC_TM1F"/>
    <property type="match status" value="1"/>
</dbReference>
<keyword evidence="4" id="KW-0547">Nucleotide-binding</keyword>
<feature type="transmembrane region" description="Helical" evidence="9">
    <location>
        <begin position="82"/>
        <end position="102"/>
    </location>
</feature>
<dbReference type="Proteomes" id="UP000565205">
    <property type="component" value="Unassembled WGS sequence"/>
</dbReference>
<keyword evidence="6 9" id="KW-1133">Transmembrane helix</keyword>
<dbReference type="SUPFAM" id="SSF52540">
    <property type="entry name" value="P-loop containing nucleoside triphosphate hydrolases"/>
    <property type="match status" value="1"/>
</dbReference>
<dbReference type="InterPro" id="IPR039421">
    <property type="entry name" value="Type_1_exporter"/>
</dbReference>
<dbReference type="InterPro" id="IPR003439">
    <property type="entry name" value="ABC_transporter-like_ATP-bd"/>
</dbReference>
<protein>
    <submittedName>
        <fullName evidence="13">ABC transporter ATP-binding protein/permease</fullName>
    </submittedName>
    <submittedName>
        <fullName evidence="12">ATP-binding cassette subfamily B protein</fullName>
    </submittedName>
</protein>
<dbReference type="InterPro" id="IPR003593">
    <property type="entry name" value="AAA+_ATPase"/>
</dbReference>
<evidence type="ECO:0000256" key="4">
    <source>
        <dbReference type="ARBA" id="ARBA00022741"/>
    </source>
</evidence>
<dbReference type="GO" id="GO:0005524">
    <property type="term" value="F:ATP binding"/>
    <property type="evidence" value="ECO:0007669"/>
    <property type="project" value="UniProtKB-KW"/>
</dbReference>
<keyword evidence="2" id="KW-0813">Transport</keyword>
<evidence type="ECO:0000313" key="14">
    <source>
        <dbReference type="Proteomes" id="UP000557688"/>
    </source>
</evidence>
<dbReference type="PANTHER" id="PTHR24221">
    <property type="entry name" value="ATP-BINDING CASSETTE SUB-FAMILY B"/>
    <property type="match status" value="1"/>
</dbReference>
<feature type="transmembrane region" description="Helical" evidence="9">
    <location>
        <begin position="276"/>
        <end position="296"/>
    </location>
</feature>
<dbReference type="EMBL" id="JABXXQ010000113">
    <property type="protein sequence ID" value="NVN30171.1"/>
    <property type="molecule type" value="Genomic_DNA"/>
</dbReference>
<evidence type="ECO:0000256" key="3">
    <source>
        <dbReference type="ARBA" id="ARBA00022692"/>
    </source>
</evidence>
<name>A0A839V204_9PROT</name>
<feature type="domain" description="ABC transmembrane type-1" evidence="11">
    <location>
        <begin position="49"/>
        <end position="336"/>
    </location>
</feature>
<dbReference type="PROSITE" id="PS50893">
    <property type="entry name" value="ABC_TRANSPORTER_2"/>
    <property type="match status" value="1"/>
</dbReference>
<feature type="domain" description="ABC transporter" evidence="10">
    <location>
        <begin position="376"/>
        <end position="610"/>
    </location>
</feature>
<dbReference type="Gene3D" id="3.40.50.300">
    <property type="entry name" value="P-loop containing nucleotide triphosphate hydrolases"/>
    <property type="match status" value="1"/>
</dbReference>
<evidence type="ECO:0000256" key="1">
    <source>
        <dbReference type="ARBA" id="ARBA00004651"/>
    </source>
</evidence>
<dbReference type="Gene3D" id="1.20.1560.10">
    <property type="entry name" value="ABC transporter type 1, transmembrane domain"/>
    <property type="match status" value="1"/>
</dbReference>
<reference evidence="12 14" key="2">
    <citation type="submission" date="2020-08" db="EMBL/GenBank/DDBJ databases">
        <title>Genomic Encyclopedia of Type Strains, Phase III (KMG-III): the genomes of soil and plant-associated and newly described type strains.</title>
        <authorList>
            <person name="Whitman W."/>
        </authorList>
    </citation>
    <scope>NUCLEOTIDE SEQUENCE [LARGE SCALE GENOMIC DNA]</scope>
    <source>
        <strain evidence="12 14">CECT 8088</strain>
    </source>
</reference>
<comment type="caution">
    <text evidence="12">The sequence shown here is derived from an EMBL/GenBank/DDBJ whole genome shotgun (WGS) entry which is preliminary data.</text>
</comment>
<dbReference type="Proteomes" id="UP000557688">
    <property type="component" value="Unassembled WGS sequence"/>
</dbReference>
<keyword evidence="7 9" id="KW-0472">Membrane</keyword>
<dbReference type="SUPFAM" id="SSF90123">
    <property type="entry name" value="ABC transporter transmembrane region"/>
    <property type="match status" value="1"/>
</dbReference>
<dbReference type="EMBL" id="JACHXV010000008">
    <property type="protein sequence ID" value="MBB3174500.1"/>
    <property type="molecule type" value="Genomic_DNA"/>
</dbReference>
<evidence type="ECO:0000256" key="7">
    <source>
        <dbReference type="ARBA" id="ARBA00023136"/>
    </source>
</evidence>
<dbReference type="SMART" id="SM00382">
    <property type="entry name" value="AAA"/>
    <property type="match status" value="1"/>
</dbReference>
<dbReference type="FunFam" id="3.40.50.300:FF:000186">
    <property type="entry name" value="ATP-binding cassette sub-family B member 7, mitochondrial"/>
    <property type="match status" value="1"/>
</dbReference>
<dbReference type="CDD" id="cd18582">
    <property type="entry name" value="ABC_6TM_ATM1_ABCB7"/>
    <property type="match status" value="1"/>
</dbReference>
<accession>A0A839V204</accession>
<evidence type="ECO:0000313" key="15">
    <source>
        <dbReference type="Proteomes" id="UP000565205"/>
    </source>
</evidence>
<dbReference type="GO" id="GO:0016887">
    <property type="term" value="F:ATP hydrolysis activity"/>
    <property type="evidence" value="ECO:0007669"/>
    <property type="project" value="InterPro"/>
</dbReference>
<dbReference type="GO" id="GO:0005886">
    <property type="term" value="C:plasma membrane"/>
    <property type="evidence" value="ECO:0007669"/>
    <property type="project" value="UniProtKB-SubCell"/>
</dbReference>
<feature type="transmembrane region" description="Helical" evidence="9">
    <location>
        <begin position="193"/>
        <end position="214"/>
    </location>
</feature>
<dbReference type="PANTHER" id="PTHR24221:SF654">
    <property type="entry name" value="ATP-BINDING CASSETTE SUB-FAMILY B MEMBER 6"/>
    <property type="match status" value="1"/>
</dbReference>
<keyword evidence="3 9" id="KW-0812">Transmembrane</keyword>
<dbReference type="AlphaFoldDB" id="A0A839V204"/>
<organism evidence="12 14">
    <name type="scientific">Endobacter medicaginis</name>
    <dbReference type="NCBI Taxonomy" id="1181271"/>
    <lineage>
        <taxon>Bacteria</taxon>
        <taxon>Pseudomonadati</taxon>
        <taxon>Pseudomonadota</taxon>
        <taxon>Alphaproteobacteria</taxon>
        <taxon>Acetobacterales</taxon>
        <taxon>Acetobacteraceae</taxon>
        <taxon>Endobacter</taxon>
    </lineage>
</organism>
<evidence type="ECO:0000256" key="9">
    <source>
        <dbReference type="SAM" id="Phobius"/>
    </source>
</evidence>
<keyword evidence="5 12" id="KW-0067">ATP-binding</keyword>
<dbReference type="Pfam" id="PF00664">
    <property type="entry name" value="ABC_membrane"/>
    <property type="match status" value="1"/>
</dbReference>
<dbReference type="InterPro" id="IPR017871">
    <property type="entry name" value="ABC_transporter-like_CS"/>
</dbReference>
<reference evidence="13 15" key="1">
    <citation type="submission" date="2020-06" db="EMBL/GenBank/DDBJ databases">
        <title>Description of novel acetic acid bacteria.</title>
        <authorList>
            <person name="Sombolestani A."/>
        </authorList>
    </citation>
    <scope>NUCLEOTIDE SEQUENCE [LARGE SCALE GENOMIC DNA]</scope>
    <source>
        <strain evidence="13 15">LMG 26838</strain>
    </source>
</reference>
<dbReference type="InterPro" id="IPR011527">
    <property type="entry name" value="ABC1_TM_dom"/>
</dbReference>
<keyword evidence="14" id="KW-1185">Reference proteome</keyword>
<evidence type="ECO:0000313" key="13">
    <source>
        <dbReference type="EMBL" id="NVN30171.1"/>
    </source>
</evidence>
<dbReference type="RefSeq" id="WP_176623480.1">
    <property type="nucleotide sequence ID" value="NZ_JABXXQ010000113.1"/>
</dbReference>
<evidence type="ECO:0000259" key="10">
    <source>
        <dbReference type="PROSITE" id="PS50893"/>
    </source>
</evidence>
<dbReference type="PROSITE" id="PS00211">
    <property type="entry name" value="ABC_TRANSPORTER_1"/>
    <property type="match status" value="1"/>
</dbReference>
<dbReference type="CDD" id="cd03253">
    <property type="entry name" value="ABCC_ATM1_transporter"/>
    <property type="match status" value="1"/>
</dbReference>
<dbReference type="InterPro" id="IPR036640">
    <property type="entry name" value="ABC1_TM_sf"/>
</dbReference>
<feature type="region of interest" description="Disordered" evidence="8">
    <location>
        <begin position="1"/>
        <end position="21"/>
    </location>
</feature>
<sequence length="623" mass="68399">MSSPRRDTAYTPRNPGDPARARREARRALLSLLGYLWPRDDVGTRLRVVAAIVLLLVDKVATIWVPLVFAEAVDALTRHGDPLKVLTVPTGLILGYGVLRIVSGGAGELRDAVFARVKQRVVRVVSMQTFAHMHALSLRFHLDRQTGGLQRAINRGAVAIEAILRLGIFNIIPTLLQTVMVTAVIWHVFDWRYAAITLVAVTLYATFTIAFASWRSRIRRAMNDSDSEASTKAIDSLLNYETVKYFSNEAHEMRRYDAAQARYEAAAVKTQVTLNLLNLGQVTIIAIALALIMLLAARDVAAGHLTVGKFVLVNTYLMQLYVPLNFLGFIYATLRQSVVDLEGMFELLDESQEVTDRPDAAVLPAHLAAGVDAPELRFDDVVFGYQPERTILKGISFSVAPGHRTAVVGPTGAGKSTLSRLLFRFYDVESGSVSIDGLDVRCVTQASLRAAIGVVPQDTVLFNDTIRYNIAYGRIGASAEEVERAARLAQIHDFITALPDGYDTMVGERGLKLSGGEKQRVAIARTILKNPRVLILDEATSALDIHTEQEISTALRTVSAGRTTLVIAHRLATVVDADEIIVMQDGRIVERGNHRALLEAGGVYAAMWAAQADERAHREDLLF</sequence>
<dbReference type="GO" id="GO:0140359">
    <property type="term" value="F:ABC-type transporter activity"/>
    <property type="evidence" value="ECO:0007669"/>
    <property type="project" value="InterPro"/>
</dbReference>
<evidence type="ECO:0000256" key="5">
    <source>
        <dbReference type="ARBA" id="ARBA00022840"/>
    </source>
</evidence>
<dbReference type="Pfam" id="PF00005">
    <property type="entry name" value="ABC_tran"/>
    <property type="match status" value="1"/>
</dbReference>
<feature type="transmembrane region" description="Helical" evidence="9">
    <location>
        <begin position="163"/>
        <end position="187"/>
    </location>
</feature>
<feature type="transmembrane region" description="Helical" evidence="9">
    <location>
        <begin position="48"/>
        <end position="70"/>
    </location>
</feature>
<evidence type="ECO:0000256" key="6">
    <source>
        <dbReference type="ARBA" id="ARBA00022989"/>
    </source>
</evidence>